<dbReference type="Proteomes" id="UP000828390">
    <property type="component" value="Unassembled WGS sequence"/>
</dbReference>
<dbReference type="AlphaFoldDB" id="A0A9D4JYP5"/>
<sequence>MLHASLSCVTGSESAVVSTHQTWHAVISSRASPERTDLPPSNWRPRGLLVAHLHEHRGPINRLLGIFLEN</sequence>
<protein>
    <submittedName>
        <fullName evidence="1">Uncharacterized protein</fullName>
    </submittedName>
</protein>
<gene>
    <name evidence="1" type="ORF">DPMN_127287</name>
</gene>
<proteinExistence type="predicted"/>
<dbReference type="EMBL" id="JAIWYP010000005">
    <property type="protein sequence ID" value="KAH3825412.1"/>
    <property type="molecule type" value="Genomic_DNA"/>
</dbReference>
<comment type="caution">
    <text evidence="1">The sequence shown here is derived from an EMBL/GenBank/DDBJ whole genome shotgun (WGS) entry which is preliminary data.</text>
</comment>
<keyword evidence="2" id="KW-1185">Reference proteome</keyword>
<name>A0A9D4JYP5_DREPO</name>
<accession>A0A9D4JYP5</accession>
<reference evidence="1" key="1">
    <citation type="journal article" date="2019" name="bioRxiv">
        <title>The Genome of the Zebra Mussel, Dreissena polymorpha: A Resource for Invasive Species Research.</title>
        <authorList>
            <person name="McCartney M.A."/>
            <person name="Auch B."/>
            <person name="Kono T."/>
            <person name="Mallez S."/>
            <person name="Zhang Y."/>
            <person name="Obille A."/>
            <person name="Becker A."/>
            <person name="Abrahante J.E."/>
            <person name="Garbe J."/>
            <person name="Badalamenti J.P."/>
            <person name="Herman A."/>
            <person name="Mangelson H."/>
            <person name="Liachko I."/>
            <person name="Sullivan S."/>
            <person name="Sone E.D."/>
            <person name="Koren S."/>
            <person name="Silverstein K.A.T."/>
            <person name="Beckman K.B."/>
            <person name="Gohl D.M."/>
        </authorList>
    </citation>
    <scope>NUCLEOTIDE SEQUENCE</scope>
    <source>
        <strain evidence="1">Duluth1</strain>
        <tissue evidence="1">Whole animal</tissue>
    </source>
</reference>
<evidence type="ECO:0000313" key="2">
    <source>
        <dbReference type="Proteomes" id="UP000828390"/>
    </source>
</evidence>
<organism evidence="1 2">
    <name type="scientific">Dreissena polymorpha</name>
    <name type="common">Zebra mussel</name>
    <name type="synonym">Mytilus polymorpha</name>
    <dbReference type="NCBI Taxonomy" id="45954"/>
    <lineage>
        <taxon>Eukaryota</taxon>
        <taxon>Metazoa</taxon>
        <taxon>Spiralia</taxon>
        <taxon>Lophotrochozoa</taxon>
        <taxon>Mollusca</taxon>
        <taxon>Bivalvia</taxon>
        <taxon>Autobranchia</taxon>
        <taxon>Heteroconchia</taxon>
        <taxon>Euheterodonta</taxon>
        <taxon>Imparidentia</taxon>
        <taxon>Neoheterodontei</taxon>
        <taxon>Myida</taxon>
        <taxon>Dreissenoidea</taxon>
        <taxon>Dreissenidae</taxon>
        <taxon>Dreissena</taxon>
    </lineage>
</organism>
<evidence type="ECO:0000313" key="1">
    <source>
        <dbReference type="EMBL" id="KAH3825412.1"/>
    </source>
</evidence>
<reference evidence="1" key="2">
    <citation type="submission" date="2020-11" db="EMBL/GenBank/DDBJ databases">
        <authorList>
            <person name="McCartney M.A."/>
            <person name="Auch B."/>
            <person name="Kono T."/>
            <person name="Mallez S."/>
            <person name="Becker A."/>
            <person name="Gohl D.M."/>
            <person name="Silverstein K.A.T."/>
            <person name="Koren S."/>
            <person name="Bechman K.B."/>
            <person name="Herman A."/>
            <person name="Abrahante J.E."/>
            <person name="Garbe J."/>
        </authorList>
    </citation>
    <scope>NUCLEOTIDE SEQUENCE</scope>
    <source>
        <strain evidence="1">Duluth1</strain>
        <tissue evidence="1">Whole animal</tissue>
    </source>
</reference>